<evidence type="ECO:0000313" key="1">
    <source>
        <dbReference type="EMBL" id="VDP52429.1"/>
    </source>
</evidence>
<organism evidence="1 2">
    <name type="scientific">Schistosoma mattheei</name>
    <dbReference type="NCBI Taxonomy" id="31246"/>
    <lineage>
        <taxon>Eukaryota</taxon>
        <taxon>Metazoa</taxon>
        <taxon>Spiralia</taxon>
        <taxon>Lophotrochozoa</taxon>
        <taxon>Platyhelminthes</taxon>
        <taxon>Trematoda</taxon>
        <taxon>Digenea</taxon>
        <taxon>Strigeidida</taxon>
        <taxon>Schistosomatoidea</taxon>
        <taxon>Schistosomatidae</taxon>
        <taxon>Schistosoma</taxon>
    </lineage>
</organism>
<proteinExistence type="predicted"/>
<reference evidence="1 2" key="1">
    <citation type="submission" date="2018-11" db="EMBL/GenBank/DDBJ databases">
        <authorList>
            <consortium name="Pathogen Informatics"/>
        </authorList>
    </citation>
    <scope>NUCLEOTIDE SEQUENCE [LARGE SCALE GENOMIC DNA]</scope>
    <source>
        <strain>Denwood</strain>
        <strain evidence="2">Zambia</strain>
    </source>
</reference>
<protein>
    <submittedName>
        <fullName evidence="1">Uncharacterized protein</fullName>
    </submittedName>
</protein>
<keyword evidence="2" id="KW-1185">Reference proteome</keyword>
<dbReference type="AlphaFoldDB" id="A0A3P8I2T7"/>
<gene>
    <name evidence="1" type="ORF">SMTD_LOCUS9996</name>
</gene>
<sequence length="36" mass="4193">MSKLLLIGIKCWLFSMTRVMKNRITIWTTITSSTSM</sequence>
<dbReference type="Proteomes" id="UP000269396">
    <property type="component" value="Unassembled WGS sequence"/>
</dbReference>
<evidence type="ECO:0000313" key="2">
    <source>
        <dbReference type="Proteomes" id="UP000269396"/>
    </source>
</evidence>
<name>A0A3P8I2T7_9TREM</name>
<dbReference type="EMBL" id="UZAL01030170">
    <property type="protein sequence ID" value="VDP52429.1"/>
    <property type="molecule type" value="Genomic_DNA"/>
</dbReference>
<accession>A0A3P8I2T7</accession>